<evidence type="ECO:0000313" key="2">
    <source>
        <dbReference type="Proteomes" id="UP000504618"/>
    </source>
</evidence>
<feature type="non-terminal residue" evidence="3">
    <location>
        <position position="205"/>
    </location>
</feature>
<dbReference type="Proteomes" id="UP000504618">
    <property type="component" value="Unplaced"/>
</dbReference>
<keyword evidence="2" id="KW-1185">Reference proteome</keyword>
<dbReference type="RefSeq" id="XP_024877227.1">
    <property type="nucleotide sequence ID" value="XM_025021459.1"/>
</dbReference>
<dbReference type="OrthoDB" id="7539170at2759"/>
<reference evidence="3" key="1">
    <citation type="submission" date="2025-08" db="UniProtKB">
        <authorList>
            <consortium name="RefSeq"/>
        </authorList>
    </citation>
    <scope>IDENTIFICATION</scope>
    <source>
        <tissue evidence="3">Whole body</tissue>
    </source>
</reference>
<keyword evidence="1" id="KW-0472">Membrane</keyword>
<gene>
    <name evidence="3" type="primary">LOC112457826</name>
</gene>
<dbReference type="GeneID" id="112457826"/>
<organism evidence="2 3">
    <name type="scientific">Temnothorax curvispinosus</name>
    <dbReference type="NCBI Taxonomy" id="300111"/>
    <lineage>
        <taxon>Eukaryota</taxon>
        <taxon>Metazoa</taxon>
        <taxon>Ecdysozoa</taxon>
        <taxon>Arthropoda</taxon>
        <taxon>Hexapoda</taxon>
        <taxon>Insecta</taxon>
        <taxon>Pterygota</taxon>
        <taxon>Neoptera</taxon>
        <taxon>Endopterygota</taxon>
        <taxon>Hymenoptera</taxon>
        <taxon>Apocrita</taxon>
        <taxon>Aculeata</taxon>
        <taxon>Formicoidea</taxon>
        <taxon>Formicidae</taxon>
        <taxon>Myrmicinae</taxon>
        <taxon>Temnothorax</taxon>
    </lineage>
</organism>
<accession>A0A6J1Q4V6</accession>
<dbReference type="AlphaFoldDB" id="A0A6J1Q4V6"/>
<name>A0A6J1Q4V6_9HYME</name>
<evidence type="ECO:0000256" key="1">
    <source>
        <dbReference type="SAM" id="Phobius"/>
    </source>
</evidence>
<feature type="transmembrane region" description="Helical" evidence="1">
    <location>
        <begin position="133"/>
        <end position="152"/>
    </location>
</feature>
<keyword evidence="1" id="KW-1133">Transmembrane helix</keyword>
<feature type="transmembrane region" description="Helical" evidence="1">
    <location>
        <begin position="74"/>
        <end position="97"/>
    </location>
</feature>
<feature type="transmembrane region" description="Helical" evidence="1">
    <location>
        <begin position="43"/>
        <end position="68"/>
    </location>
</feature>
<keyword evidence="1" id="KW-0812">Transmembrane</keyword>
<evidence type="ECO:0000313" key="3">
    <source>
        <dbReference type="RefSeq" id="XP_024877227.1"/>
    </source>
</evidence>
<sequence length="205" mass="23459">MTKSKHISTGTSSMSNNDYSLQLNRWFLKPIGIWSQINGSNKILVLLHIFICVIVIACIMIPCALFVLFEEANIKLKLLVVGPLLHRVMGSVNYWVLLKRSGDIRKLIRHMEEDWKIINKFEEREIMLQYAKFGRFVAGICGVIMHGGIWLFSLARVMKTVPVTVGNETFRTHPLTCPVYSKIIDTRFSPVNEIALVLQFMSTFV</sequence>
<protein>
    <submittedName>
        <fullName evidence="3">Uncharacterized protein LOC112457826</fullName>
    </submittedName>
</protein>
<proteinExistence type="predicted"/>